<dbReference type="eggNOG" id="COG2865">
    <property type="taxonomic scope" value="Bacteria"/>
</dbReference>
<accession>Q0ATY5</accession>
<protein>
    <submittedName>
        <fullName evidence="1">Uncharacterized protein</fullName>
    </submittedName>
</protein>
<dbReference type="HOGENOM" id="CLU_122744_0_0_9"/>
<dbReference type="AlphaFoldDB" id="Q0ATY5"/>
<dbReference type="EMBL" id="CP000448">
    <property type="protein sequence ID" value="ABI69819.1"/>
    <property type="molecule type" value="Genomic_DNA"/>
</dbReference>
<name>Q0ATY5_SYNWW</name>
<dbReference type="STRING" id="335541.Swol_2531"/>
<keyword evidence="2" id="KW-1185">Reference proteome</keyword>
<dbReference type="KEGG" id="swo:Swol_2531"/>
<evidence type="ECO:0000313" key="1">
    <source>
        <dbReference type="EMBL" id="ABI69819.1"/>
    </source>
</evidence>
<reference evidence="2" key="1">
    <citation type="journal article" date="2010" name="Environ. Microbiol.">
        <title>The genome of Syntrophomonas wolfei: new insights into syntrophic metabolism and biohydrogen production.</title>
        <authorList>
            <person name="Sieber J.R."/>
            <person name="Sims D.R."/>
            <person name="Han C."/>
            <person name="Kim E."/>
            <person name="Lykidis A."/>
            <person name="Lapidus A.L."/>
            <person name="McDonnald E."/>
            <person name="Rohlin L."/>
            <person name="Culley D.E."/>
            <person name="Gunsalus R."/>
            <person name="McInerney M.J."/>
        </authorList>
    </citation>
    <scope>NUCLEOTIDE SEQUENCE [LARGE SCALE GENOMIC DNA]</scope>
    <source>
        <strain evidence="2">DSM 2245B / Goettingen</strain>
    </source>
</reference>
<sequence>MTEIRDINAQIDPQIDVITQIEAMLDNAGLNQQEWQTMPILINLPSLNYSTAILLAMLHGRMGYFPAILRMKPEPETIPPRFVVAEIINLRALREKARKKR</sequence>
<gene>
    <name evidence="1" type="ordered locus">Swol_2531</name>
</gene>
<evidence type="ECO:0000313" key="2">
    <source>
        <dbReference type="Proteomes" id="UP000001968"/>
    </source>
</evidence>
<dbReference type="CDD" id="cd09766">
    <property type="entry name" value="Csx15_I-U"/>
    <property type="match status" value="1"/>
</dbReference>
<organism evidence="1 2">
    <name type="scientific">Syntrophomonas wolfei subsp. wolfei (strain DSM 2245B / Goettingen)</name>
    <dbReference type="NCBI Taxonomy" id="335541"/>
    <lineage>
        <taxon>Bacteria</taxon>
        <taxon>Bacillati</taxon>
        <taxon>Bacillota</taxon>
        <taxon>Clostridia</taxon>
        <taxon>Eubacteriales</taxon>
        <taxon>Syntrophomonadaceae</taxon>
        <taxon>Syntrophomonas</taxon>
    </lineage>
</organism>
<proteinExistence type="predicted"/>
<dbReference type="NCBIfam" id="NF040560">
    <property type="entry name" value="CAS_Csx15"/>
    <property type="match status" value="1"/>
</dbReference>
<dbReference type="Proteomes" id="UP000001968">
    <property type="component" value="Chromosome"/>
</dbReference>